<dbReference type="InterPro" id="IPR000602">
    <property type="entry name" value="Glyco_hydro_38_N"/>
</dbReference>
<feature type="chain" id="PRO_5040852222" description="Glycoside hydrolase family 38 N-terminal domain-containing protein" evidence="1">
    <location>
        <begin position="22"/>
        <end position="889"/>
    </location>
</feature>
<dbReference type="GO" id="GO:0004559">
    <property type="term" value="F:alpha-mannosidase activity"/>
    <property type="evidence" value="ECO:0007669"/>
    <property type="project" value="InterPro"/>
</dbReference>
<dbReference type="RefSeq" id="WP_343334785.1">
    <property type="nucleotide sequence ID" value="NZ_JAPOHD010000057.1"/>
</dbReference>
<keyword evidence="4" id="KW-1185">Reference proteome</keyword>
<feature type="domain" description="Glycoside hydrolase family 38 N-terminal" evidence="2">
    <location>
        <begin position="33"/>
        <end position="253"/>
    </location>
</feature>
<dbReference type="GO" id="GO:0006013">
    <property type="term" value="P:mannose metabolic process"/>
    <property type="evidence" value="ECO:0007669"/>
    <property type="project" value="InterPro"/>
</dbReference>
<dbReference type="GO" id="GO:0009313">
    <property type="term" value="P:oligosaccharide catabolic process"/>
    <property type="evidence" value="ECO:0007669"/>
    <property type="project" value="TreeGrafter"/>
</dbReference>
<dbReference type="Gene3D" id="2.60.40.1180">
    <property type="entry name" value="Golgi alpha-mannosidase II"/>
    <property type="match status" value="1"/>
</dbReference>
<dbReference type="Gene3D" id="3.20.110.10">
    <property type="entry name" value="Glycoside hydrolase 38, N terminal domain"/>
    <property type="match status" value="1"/>
</dbReference>
<dbReference type="InterPro" id="IPR027291">
    <property type="entry name" value="Glyco_hydro_38_N_sf"/>
</dbReference>
<feature type="signal peptide" evidence="1">
    <location>
        <begin position="1"/>
        <end position="21"/>
    </location>
</feature>
<dbReference type="InterPro" id="IPR013780">
    <property type="entry name" value="Glyco_hydro_b"/>
</dbReference>
<gene>
    <name evidence="3" type="ORF">OU798_19070</name>
</gene>
<dbReference type="Pfam" id="PF01074">
    <property type="entry name" value="Glyco_hydro_38N"/>
    <property type="match status" value="1"/>
</dbReference>
<protein>
    <recommendedName>
        <fullName evidence="2">Glycoside hydrolase family 38 N-terminal domain-containing protein</fullName>
    </recommendedName>
</protein>
<dbReference type="SUPFAM" id="SSF88713">
    <property type="entry name" value="Glycoside hydrolase/deacetylase"/>
    <property type="match status" value="1"/>
</dbReference>
<dbReference type="CDD" id="cd10791">
    <property type="entry name" value="GH38N_AMII_like_1"/>
    <property type="match status" value="1"/>
</dbReference>
<name>A0A9X3J6B4_9BACT</name>
<reference evidence="3" key="1">
    <citation type="submission" date="2022-11" db="EMBL/GenBank/DDBJ databases">
        <title>Marilongibacter aestuarii gen. nov., sp. nov., isolated from tidal flat sediment.</title>
        <authorList>
            <person name="Jiayan W."/>
        </authorList>
    </citation>
    <scope>NUCLEOTIDE SEQUENCE</scope>
    <source>
        <strain evidence="3">Z1-6</strain>
    </source>
</reference>
<dbReference type="PANTHER" id="PTHR46017">
    <property type="entry name" value="ALPHA-MANNOSIDASE 2C1"/>
    <property type="match status" value="1"/>
</dbReference>
<accession>A0A9X3J6B4</accession>
<dbReference type="Proteomes" id="UP001145087">
    <property type="component" value="Unassembled WGS sequence"/>
</dbReference>
<evidence type="ECO:0000313" key="3">
    <source>
        <dbReference type="EMBL" id="MCY1722459.1"/>
    </source>
</evidence>
<dbReference type="PANTHER" id="PTHR46017:SF1">
    <property type="entry name" value="ALPHA-MANNOSIDASE 2C1"/>
    <property type="match status" value="1"/>
</dbReference>
<keyword evidence="1" id="KW-0732">Signal</keyword>
<dbReference type="InterPro" id="IPR011013">
    <property type="entry name" value="Gal_mutarotase_sf_dom"/>
</dbReference>
<comment type="caution">
    <text evidence="3">The sequence shown here is derived from an EMBL/GenBank/DDBJ whole genome shotgun (WGS) entry which is preliminary data.</text>
</comment>
<dbReference type="AlphaFoldDB" id="A0A9X3J6B4"/>
<evidence type="ECO:0000313" key="4">
    <source>
        <dbReference type="Proteomes" id="UP001145087"/>
    </source>
</evidence>
<dbReference type="InterPro" id="IPR011330">
    <property type="entry name" value="Glyco_hydro/deAcase_b/a-brl"/>
</dbReference>
<evidence type="ECO:0000256" key="1">
    <source>
        <dbReference type="SAM" id="SignalP"/>
    </source>
</evidence>
<evidence type="ECO:0000259" key="2">
    <source>
        <dbReference type="Pfam" id="PF01074"/>
    </source>
</evidence>
<sequence>MKSKAIIFCLLMLGIADISFAQENSRQSQLEEVIVVFKTHFDIGYTDWAANVSDKYASDMVEGALKIIDQSKELPGNEQFRWTVSGWPMKEMLAKSSPETKARIEQAVEDGNFRIHSMPFTFETEACDLESMVRSLSYSTKIHEEAGLALPIDAKQTDVPGHSWILPTLLNNAGIKFLHIGCNPASKSPEVPLLFWWEGPDKSRVMTMYFGPYYGTSSAPPENWPYKTWIAIVHTNDNTGAPSYAEFKEALEEVKSKNPGAKIRTGSIGDFYTSLMKENPDLPVVKGDMPDTWIHGYMSMPGEVKTSRALGKDIFNLEALNTFGELWGISSNKKTAEIIGNATENIHLFNEHTFGLAMSHGHGGYWAYNDEYEYLRAKGFYEPIEFSWKEKSQRVANAEMMIKPAVHQKMKDLAAAVHAEGKRIVVYNPLPWERSGLVTIQTNHEIKGSLKNLQDNNIVSFSKNKNIIQFFANNVPAMGYTTFVPVETEVKTRTETLSANEKTGTIENEFFSITIDKETGSVISLIDKKSGKEVVSRNSEWNFGQYVYERFSKEITDKYAHDYIKAGWHWAYAELGRINLTDKPYKKLSGSQPKINFREDEISVSAVMHFEPKKELNQKYSVLLTLYKNQPFVELIWSINGKPADAWPEAGWISFPFNINNPEFLLGRTGGIVNPAEDFIKGSNFDYCFLNSGMALIDSENKGFGIMSPDVPGVSLERPGLWKYSTDFVPQKGNVFFNLYNNQWSTNFTEWIEGSWNTRFYLWSIDNYDNEKSVITPSEEFRNPLMAEFTETEAGDLPTYKQGISISEKGIFISAFKKGEAGKEDLIRFWEQAGKDSKCQVKLLQNSVYRWAQPVNLRGEKEGEKTPVINNMFEFDIKSNQPKTFLLID</sequence>
<dbReference type="GO" id="GO:0030246">
    <property type="term" value="F:carbohydrate binding"/>
    <property type="evidence" value="ECO:0007669"/>
    <property type="project" value="InterPro"/>
</dbReference>
<dbReference type="Gene3D" id="2.70.98.30">
    <property type="entry name" value="Golgi alpha-mannosidase II, domain 4"/>
    <property type="match status" value="1"/>
</dbReference>
<dbReference type="EMBL" id="JAPOHD010000057">
    <property type="protein sequence ID" value="MCY1722459.1"/>
    <property type="molecule type" value="Genomic_DNA"/>
</dbReference>
<proteinExistence type="predicted"/>
<dbReference type="SUPFAM" id="SSF74650">
    <property type="entry name" value="Galactose mutarotase-like"/>
    <property type="match status" value="1"/>
</dbReference>
<organism evidence="3 4">
    <name type="scientific">Draconibacterium aestuarii</name>
    <dbReference type="NCBI Taxonomy" id="2998507"/>
    <lineage>
        <taxon>Bacteria</taxon>
        <taxon>Pseudomonadati</taxon>
        <taxon>Bacteroidota</taxon>
        <taxon>Bacteroidia</taxon>
        <taxon>Marinilabiliales</taxon>
        <taxon>Prolixibacteraceae</taxon>
        <taxon>Draconibacterium</taxon>
    </lineage>
</organism>